<sequence length="67" mass="8053">MSDLLRWIGQFENSKIVALLIFFVTFCAIIIYVFTGKRRKQRLESYKYIPFEDEEASQTQRKVDKDE</sequence>
<keyword evidence="3" id="KW-1185">Reference proteome</keyword>
<dbReference type="AlphaFoldDB" id="A0A426QK44"/>
<keyword evidence="1" id="KW-0472">Membrane</keyword>
<evidence type="ECO:0000256" key="1">
    <source>
        <dbReference type="SAM" id="Phobius"/>
    </source>
</evidence>
<dbReference type="RefSeq" id="WP_125181460.1">
    <property type="nucleotide sequence ID" value="NZ_QZMU01000001.1"/>
</dbReference>
<feature type="transmembrane region" description="Helical" evidence="1">
    <location>
        <begin position="16"/>
        <end position="35"/>
    </location>
</feature>
<evidence type="ECO:0000313" key="3">
    <source>
        <dbReference type="Proteomes" id="UP000287798"/>
    </source>
</evidence>
<dbReference type="InterPro" id="IPR008621">
    <property type="entry name" value="Cbb3-typ_cyt_oxidase_comp"/>
</dbReference>
<evidence type="ECO:0000313" key="2">
    <source>
        <dbReference type="EMBL" id="RRQ22120.1"/>
    </source>
</evidence>
<dbReference type="EMBL" id="QZMU01000001">
    <property type="protein sequence ID" value="RRQ22120.1"/>
    <property type="molecule type" value="Genomic_DNA"/>
</dbReference>
<protein>
    <submittedName>
        <fullName evidence="2">Cbb3-type cytochrome c oxidase subunit 3</fullName>
    </submittedName>
</protein>
<dbReference type="Pfam" id="PF05545">
    <property type="entry name" value="FixQ"/>
    <property type="match status" value="1"/>
</dbReference>
<dbReference type="Proteomes" id="UP000287798">
    <property type="component" value="Unassembled WGS sequence"/>
</dbReference>
<reference evidence="2 3" key="1">
    <citation type="journal article" date="2010" name="Int. J. Syst. Evol. Microbiol.">
        <title>Thiohalobacter thiocyanaticus gen. nov., sp. nov., a moderately halophilic, sulfur-oxidizing gammaproteobacterium from hypersaline lakes, that utilizes thiocyanate.</title>
        <authorList>
            <person name="Sorokin D.Y."/>
            <person name="Kovaleva O.L."/>
            <person name="Tourova T.P."/>
            <person name="Muyzer G."/>
        </authorList>
    </citation>
    <scope>NUCLEOTIDE SEQUENCE [LARGE SCALE GENOMIC DNA]</scope>
    <source>
        <strain evidence="2 3">Hrh1</strain>
    </source>
</reference>
<proteinExistence type="predicted"/>
<dbReference type="OrthoDB" id="7066079at2"/>
<keyword evidence="1" id="KW-0812">Transmembrane</keyword>
<comment type="caution">
    <text evidence="2">The sequence shown here is derived from an EMBL/GenBank/DDBJ whole genome shotgun (WGS) entry which is preliminary data.</text>
</comment>
<name>A0A426QK44_9GAMM</name>
<keyword evidence="1" id="KW-1133">Transmembrane helix</keyword>
<organism evidence="2 3">
    <name type="scientific">Thiohalobacter thiocyanaticus</name>
    <dbReference type="NCBI Taxonomy" id="585455"/>
    <lineage>
        <taxon>Bacteria</taxon>
        <taxon>Pseudomonadati</taxon>
        <taxon>Pseudomonadota</taxon>
        <taxon>Gammaproteobacteria</taxon>
        <taxon>Thiohalobacterales</taxon>
        <taxon>Thiohalobacteraceae</taxon>
        <taxon>Thiohalobacter</taxon>
    </lineage>
</organism>
<gene>
    <name evidence="2" type="ORF">D6C00_09270</name>
</gene>
<accession>A0A426QK44</accession>